<dbReference type="Proteomes" id="UP000027222">
    <property type="component" value="Unassembled WGS sequence"/>
</dbReference>
<dbReference type="GO" id="GO:0030170">
    <property type="term" value="F:pyridoxal phosphate binding"/>
    <property type="evidence" value="ECO:0007669"/>
    <property type="project" value="InterPro"/>
</dbReference>
<dbReference type="CDD" id="cd00614">
    <property type="entry name" value="CGS_like"/>
    <property type="match status" value="1"/>
</dbReference>
<organism evidence="7 8">
    <name type="scientific">Galerina marginata (strain CBS 339.88)</name>
    <dbReference type="NCBI Taxonomy" id="685588"/>
    <lineage>
        <taxon>Eukaryota</taxon>
        <taxon>Fungi</taxon>
        <taxon>Dikarya</taxon>
        <taxon>Basidiomycota</taxon>
        <taxon>Agaricomycotina</taxon>
        <taxon>Agaricomycetes</taxon>
        <taxon>Agaricomycetidae</taxon>
        <taxon>Agaricales</taxon>
        <taxon>Agaricineae</taxon>
        <taxon>Strophariaceae</taxon>
        <taxon>Galerina</taxon>
    </lineage>
</organism>
<evidence type="ECO:0000256" key="3">
    <source>
        <dbReference type="ARBA" id="ARBA00022679"/>
    </source>
</evidence>
<dbReference type="FunFam" id="3.40.640.10:FF:000035">
    <property type="entry name" value="O-succinylhomoserine sulfhydrylase"/>
    <property type="match status" value="1"/>
</dbReference>
<dbReference type="Gene3D" id="3.40.640.10">
    <property type="entry name" value="Type I PLP-dependent aspartate aminotransferase-like (Major domain)"/>
    <property type="match status" value="1"/>
</dbReference>
<dbReference type="GO" id="GO:0071269">
    <property type="term" value="P:L-homocysteine biosynthetic process"/>
    <property type="evidence" value="ECO:0007669"/>
    <property type="project" value="TreeGrafter"/>
</dbReference>
<dbReference type="Pfam" id="PF01053">
    <property type="entry name" value="Cys_Met_Meta_PP"/>
    <property type="match status" value="1"/>
</dbReference>
<keyword evidence="3" id="KW-0808">Transferase</keyword>
<evidence type="ECO:0000313" key="8">
    <source>
        <dbReference type="Proteomes" id="UP000027222"/>
    </source>
</evidence>
<comment type="similarity">
    <text evidence="2 6">Belongs to the trans-sulfuration enzymes family.</text>
</comment>
<comment type="cofactor">
    <cofactor evidence="1 6">
        <name>pyridoxal 5'-phosphate</name>
        <dbReference type="ChEBI" id="CHEBI:597326"/>
    </cofactor>
</comment>
<dbReference type="PANTHER" id="PTHR43797:SF2">
    <property type="entry name" value="HOMOCYSTEINE_CYSTEINE SYNTHASE"/>
    <property type="match status" value="1"/>
</dbReference>
<dbReference type="PANTHER" id="PTHR43797">
    <property type="entry name" value="HOMOCYSTEINE/CYSTEINE SYNTHASE"/>
    <property type="match status" value="1"/>
</dbReference>
<dbReference type="InterPro" id="IPR015422">
    <property type="entry name" value="PyrdxlP-dep_Trfase_small"/>
</dbReference>
<dbReference type="InterPro" id="IPR015421">
    <property type="entry name" value="PyrdxlP-dep_Trfase_major"/>
</dbReference>
<keyword evidence="4 5" id="KW-0663">Pyridoxal phosphate</keyword>
<dbReference type="Gene3D" id="3.90.1150.10">
    <property type="entry name" value="Aspartate Aminotransferase, domain 1"/>
    <property type="match status" value="1"/>
</dbReference>
<feature type="modified residue" description="N6-(pyridoxal phosphate)lysine" evidence="5">
    <location>
        <position position="230"/>
    </location>
</feature>
<dbReference type="GO" id="GO:0019346">
    <property type="term" value="P:transsulfuration"/>
    <property type="evidence" value="ECO:0007669"/>
    <property type="project" value="InterPro"/>
</dbReference>
<evidence type="ECO:0000256" key="1">
    <source>
        <dbReference type="ARBA" id="ARBA00001933"/>
    </source>
</evidence>
<protein>
    <submittedName>
        <fullName evidence="7">Uncharacterized protein</fullName>
    </submittedName>
</protein>
<dbReference type="AlphaFoldDB" id="A0A067SYK3"/>
<dbReference type="GO" id="GO:0003961">
    <property type="term" value="F:O-acetylhomoserine aminocarboxypropyltransferase activity"/>
    <property type="evidence" value="ECO:0007669"/>
    <property type="project" value="TreeGrafter"/>
</dbReference>
<reference evidence="8" key="1">
    <citation type="journal article" date="2014" name="Proc. Natl. Acad. Sci. U.S.A.">
        <title>Extensive sampling of basidiomycete genomes demonstrates inadequacy of the white-rot/brown-rot paradigm for wood decay fungi.</title>
        <authorList>
            <person name="Riley R."/>
            <person name="Salamov A.A."/>
            <person name="Brown D.W."/>
            <person name="Nagy L.G."/>
            <person name="Floudas D."/>
            <person name="Held B.W."/>
            <person name="Levasseur A."/>
            <person name="Lombard V."/>
            <person name="Morin E."/>
            <person name="Otillar R."/>
            <person name="Lindquist E.A."/>
            <person name="Sun H."/>
            <person name="LaButti K.M."/>
            <person name="Schmutz J."/>
            <person name="Jabbour D."/>
            <person name="Luo H."/>
            <person name="Baker S.E."/>
            <person name="Pisabarro A.G."/>
            <person name="Walton J.D."/>
            <person name="Blanchette R.A."/>
            <person name="Henrissat B."/>
            <person name="Martin F."/>
            <person name="Cullen D."/>
            <person name="Hibbett D.S."/>
            <person name="Grigoriev I.V."/>
        </authorList>
    </citation>
    <scope>NUCLEOTIDE SEQUENCE [LARGE SCALE GENOMIC DNA]</scope>
    <source>
        <strain evidence="8">CBS 339.88</strain>
    </source>
</reference>
<dbReference type="InterPro" id="IPR006235">
    <property type="entry name" value="OAc-hSer/O-AcSer_sulfhydrylase"/>
</dbReference>
<dbReference type="EMBL" id="KL142391">
    <property type="protein sequence ID" value="KDR71853.1"/>
    <property type="molecule type" value="Genomic_DNA"/>
</dbReference>
<dbReference type="InterPro" id="IPR000277">
    <property type="entry name" value="Cys/Met-Metab_PyrdxlP-dep_enz"/>
</dbReference>
<evidence type="ECO:0000256" key="6">
    <source>
        <dbReference type="RuleBase" id="RU362118"/>
    </source>
</evidence>
<proteinExistence type="inferred from homology"/>
<dbReference type="HOGENOM" id="CLU_018986_4_0_1"/>
<evidence type="ECO:0000313" key="7">
    <source>
        <dbReference type="EMBL" id="KDR71853.1"/>
    </source>
</evidence>
<dbReference type="PIRSF" id="PIRSF001434">
    <property type="entry name" value="CGS"/>
    <property type="match status" value="1"/>
</dbReference>
<dbReference type="NCBIfam" id="TIGR01326">
    <property type="entry name" value="OAH_OAS_sulfhy"/>
    <property type="match status" value="1"/>
</dbReference>
<evidence type="ECO:0000256" key="2">
    <source>
        <dbReference type="ARBA" id="ARBA00009077"/>
    </source>
</evidence>
<dbReference type="SUPFAM" id="SSF53383">
    <property type="entry name" value="PLP-dependent transferases"/>
    <property type="match status" value="1"/>
</dbReference>
<evidence type="ECO:0000256" key="5">
    <source>
        <dbReference type="PIRSR" id="PIRSR001434-2"/>
    </source>
</evidence>
<dbReference type="GO" id="GO:0005737">
    <property type="term" value="C:cytoplasm"/>
    <property type="evidence" value="ECO:0007669"/>
    <property type="project" value="TreeGrafter"/>
</dbReference>
<gene>
    <name evidence="7" type="ORF">GALMADRAFT_782564</name>
</gene>
<evidence type="ECO:0000256" key="4">
    <source>
        <dbReference type="ARBA" id="ARBA00022898"/>
    </source>
</evidence>
<dbReference type="InterPro" id="IPR015424">
    <property type="entry name" value="PyrdxlP-dep_Trfase"/>
</dbReference>
<dbReference type="STRING" id="685588.A0A067SYK3"/>
<dbReference type="GO" id="GO:0004124">
    <property type="term" value="F:cysteine synthase activity"/>
    <property type="evidence" value="ECO:0007669"/>
    <property type="project" value="TreeGrafter"/>
</dbReference>
<keyword evidence="8" id="KW-1185">Reference proteome</keyword>
<sequence>MDFNLKPSTHDALFPLKERKLKFETLQLHAGAPHKDPSTNSKVVPIYQTSSYIYSVEAQGDMLFDKSSEVNGNSNIYSRIGNPTVDVFERRVSALEGGIAALACSSGQAAQFMALTCLANYGDNIVSTSYVYGGTHNQLSVLFSRYGISTRFADGDNAAEIEAMINEDTKAIFCEMIGNPGANVPDITALADVARRHHIPLVVDNTFGACGYIARPLDLGADIVVESAGKWICGHGTTMGGVIIDSGRFDWGTSGKFPEFTTPIRGDGGWMGNNLVGHTWWDVFREKAFTSKLRYELLRDVGACLAPMSAWLLIQGLETLSLRMERHQQNAMAVAKYLESHPRVAWVSYLGLASHKYHESAKTHLRGFGSTLSFGVCSGRGDLVVKALKLHSAVPNAGSVHSLALHPASMTHVRWTEKDRLAAGITQDLIRLSVGTEHIDDILEDLGYALSA</sequence>
<dbReference type="GO" id="GO:0006535">
    <property type="term" value="P:cysteine biosynthetic process from serine"/>
    <property type="evidence" value="ECO:0007669"/>
    <property type="project" value="TreeGrafter"/>
</dbReference>
<name>A0A067SYK3_GALM3</name>
<accession>A0A067SYK3</accession>
<dbReference type="OrthoDB" id="3512640at2759"/>